<gene>
    <name evidence="2" type="ORF">X975_05803</name>
</gene>
<sequence>MVRGGTSEPTCWLNIWSIGVFSADKNPVYASKLYPFISEELGISNDRIVLQFNDITMDQVAKPS</sequence>
<dbReference type="OrthoDB" id="6080988at2759"/>
<dbReference type="EMBL" id="KK121345">
    <property type="protein sequence ID" value="KFM80263.1"/>
    <property type="molecule type" value="Genomic_DNA"/>
</dbReference>
<name>A0A087USC4_STEMI</name>
<dbReference type="InterPro" id="IPR014347">
    <property type="entry name" value="Tautomerase/MIF_sf"/>
</dbReference>
<dbReference type="Pfam" id="PF01187">
    <property type="entry name" value="MIF"/>
    <property type="match status" value="1"/>
</dbReference>
<evidence type="ECO:0000256" key="1">
    <source>
        <dbReference type="ARBA" id="ARBA00005851"/>
    </source>
</evidence>
<evidence type="ECO:0000313" key="2">
    <source>
        <dbReference type="EMBL" id="KFM80263.1"/>
    </source>
</evidence>
<dbReference type="SUPFAM" id="SSF55331">
    <property type="entry name" value="Tautomerase/MIF"/>
    <property type="match status" value="1"/>
</dbReference>
<keyword evidence="3" id="KW-1185">Reference proteome</keyword>
<organism evidence="2 3">
    <name type="scientific">Stegodyphus mimosarum</name>
    <name type="common">African social velvet spider</name>
    <dbReference type="NCBI Taxonomy" id="407821"/>
    <lineage>
        <taxon>Eukaryota</taxon>
        <taxon>Metazoa</taxon>
        <taxon>Ecdysozoa</taxon>
        <taxon>Arthropoda</taxon>
        <taxon>Chelicerata</taxon>
        <taxon>Arachnida</taxon>
        <taxon>Araneae</taxon>
        <taxon>Araneomorphae</taxon>
        <taxon>Entelegynae</taxon>
        <taxon>Eresoidea</taxon>
        <taxon>Eresidae</taxon>
        <taxon>Stegodyphus</taxon>
    </lineage>
</organism>
<comment type="similarity">
    <text evidence="1">Belongs to the MIF family.</text>
</comment>
<proteinExistence type="inferred from homology"/>
<dbReference type="InterPro" id="IPR001398">
    <property type="entry name" value="Macrophage_inhib_fac"/>
</dbReference>
<dbReference type="Gene3D" id="3.30.429.10">
    <property type="entry name" value="Macrophage Migration Inhibitory Factor"/>
    <property type="match status" value="1"/>
</dbReference>
<dbReference type="AlphaFoldDB" id="A0A087USC4"/>
<feature type="non-terminal residue" evidence="2">
    <location>
        <position position="64"/>
    </location>
</feature>
<evidence type="ECO:0000313" key="3">
    <source>
        <dbReference type="Proteomes" id="UP000054359"/>
    </source>
</evidence>
<accession>A0A087USC4</accession>
<dbReference type="Proteomes" id="UP000054359">
    <property type="component" value="Unassembled WGS sequence"/>
</dbReference>
<protein>
    <submittedName>
        <fullName evidence="2">D-dopachrome decarboxylase-A</fullName>
    </submittedName>
</protein>
<reference evidence="2 3" key="1">
    <citation type="submission" date="2013-11" db="EMBL/GenBank/DDBJ databases">
        <title>Genome sequencing of Stegodyphus mimosarum.</title>
        <authorList>
            <person name="Bechsgaard J."/>
        </authorList>
    </citation>
    <scope>NUCLEOTIDE SEQUENCE [LARGE SCALE GENOMIC DNA]</scope>
</reference>